<dbReference type="FunFam" id="1.10.10.10:FF:000001">
    <property type="entry name" value="LysR family transcriptional regulator"/>
    <property type="match status" value="1"/>
</dbReference>
<dbReference type="Gene3D" id="3.40.190.10">
    <property type="entry name" value="Periplasmic binding protein-like II"/>
    <property type="match status" value="2"/>
</dbReference>
<dbReference type="InterPro" id="IPR005119">
    <property type="entry name" value="LysR_subst-bd"/>
</dbReference>
<evidence type="ECO:0000313" key="6">
    <source>
        <dbReference type="EMBL" id="KRN21703.1"/>
    </source>
</evidence>
<dbReference type="PROSITE" id="PS50931">
    <property type="entry name" value="HTH_LYSR"/>
    <property type="match status" value="1"/>
</dbReference>
<dbReference type="AlphaFoldDB" id="A0A0R2F838"/>
<dbReference type="SUPFAM" id="SSF46785">
    <property type="entry name" value="Winged helix' DNA-binding domain"/>
    <property type="match status" value="1"/>
</dbReference>
<reference evidence="6 7" key="1">
    <citation type="journal article" date="2015" name="Genome Announc.">
        <title>Expanding the biotechnology potential of lactobacilli through comparative genomics of 213 strains and associated genera.</title>
        <authorList>
            <person name="Sun Z."/>
            <person name="Harris H.M."/>
            <person name="McCann A."/>
            <person name="Guo C."/>
            <person name="Argimon S."/>
            <person name="Zhang W."/>
            <person name="Yang X."/>
            <person name="Jeffery I.B."/>
            <person name="Cooney J.C."/>
            <person name="Kagawa T.F."/>
            <person name="Liu W."/>
            <person name="Song Y."/>
            <person name="Salvetti E."/>
            <person name="Wrobel A."/>
            <person name="Rasinkangas P."/>
            <person name="Parkhill J."/>
            <person name="Rea M.C."/>
            <person name="O'Sullivan O."/>
            <person name="Ritari J."/>
            <person name="Douillard F.P."/>
            <person name="Paul Ross R."/>
            <person name="Yang R."/>
            <person name="Briner A.E."/>
            <person name="Felis G.E."/>
            <person name="de Vos W.M."/>
            <person name="Barrangou R."/>
            <person name="Klaenhammer T.R."/>
            <person name="Caufield P.W."/>
            <person name="Cui Y."/>
            <person name="Zhang H."/>
            <person name="O'Toole P.W."/>
        </authorList>
    </citation>
    <scope>NUCLEOTIDE SEQUENCE [LARGE SCALE GENOMIC DNA]</scope>
    <source>
        <strain evidence="6 7">DSM 23365</strain>
    </source>
</reference>
<sequence>MNTDKLKYFVDSAELESFSAAANKNYISQTAISKQIHALEKELDVQLFNIEHNNIKLTPAGTLFYHKAKSLLSDLAIAIDQTKQLSQSTSATLRIGFTTSFESIVADELLTPFQKQFPQTNLFPVQQTYQQSREGLLNQTVDVVIAVDYGIGHLLSEAFIKQTVVREGEMMIGISRNHPLAQKQVLDGQELATETIGFYNFDGATPAPNGMIPNAQRDGYAIEKTKRFDRLEELLLNVSLNNCITFVPEGFSYPSNPNIVYRKIKNTSHRYQICVVVNELNTNPAMLNFEKQLQQTSNQGGNA</sequence>
<feature type="domain" description="HTH lysR-type" evidence="5">
    <location>
        <begin position="1"/>
        <end position="58"/>
    </location>
</feature>
<evidence type="ECO:0000256" key="1">
    <source>
        <dbReference type="ARBA" id="ARBA00009437"/>
    </source>
</evidence>
<organism evidence="6 7">
    <name type="scientific">Secundilactobacillus similis DSM 23365 = JCM 2765</name>
    <dbReference type="NCBI Taxonomy" id="1423804"/>
    <lineage>
        <taxon>Bacteria</taxon>
        <taxon>Bacillati</taxon>
        <taxon>Bacillota</taxon>
        <taxon>Bacilli</taxon>
        <taxon>Lactobacillales</taxon>
        <taxon>Lactobacillaceae</taxon>
        <taxon>Secundilactobacillus</taxon>
    </lineage>
</organism>
<proteinExistence type="inferred from homology"/>
<dbReference type="Gene3D" id="1.10.10.10">
    <property type="entry name" value="Winged helix-like DNA-binding domain superfamily/Winged helix DNA-binding domain"/>
    <property type="match status" value="1"/>
</dbReference>
<dbReference type="PATRIC" id="fig|1423804.4.peg.952"/>
<dbReference type="InterPro" id="IPR000847">
    <property type="entry name" value="LysR_HTH_N"/>
</dbReference>
<dbReference type="Proteomes" id="UP000051442">
    <property type="component" value="Unassembled WGS sequence"/>
</dbReference>
<accession>A0A0R2F838</accession>
<keyword evidence="7" id="KW-1185">Reference proteome</keyword>
<gene>
    <name evidence="6" type="ORF">FD14_GL000884</name>
</gene>
<dbReference type="STRING" id="1423804.FD14_GL000884"/>
<dbReference type="InterPro" id="IPR036388">
    <property type="entry name" value="WH-like_DNA-bd_sf"/>
</dbReference>
<evidence type="ECO:0000313" key="7">
    <source>
        <dbReference type="Proteomes" id="UP000051442"/>
    </source>
</evidence>
<dbReference type="PANTHER" id="PTHR30346:SF0">
    <property type="entry name" value="HCA OPERON TRANSCRIPTIONAL ACTIVATOR HCAR"/>
    <property type="match status" value="1"/>
</dbReference>
<dbReference type="RefSeq" id="WP_057151965.1">
    <property type="nucleotide sequence ID" value="NZ_AYZM01000105.1"/>
</dbReference>
<comment type="similarity">
    <text evidence="1">Belongs to the LysR transcriptional regulatory family.</text>
</comment>
<dbReference type="Pfam" id="PF03466">
    <property type="entry name" value="LysR_substrate"/>
    <property type="match status" value="1"/>
</dbReference>
<keyword evidence="2" id="KW-0805">Transcription regulation</keyword>
<evidence type="ECO:0000256" key="2">
    <source>
        <dbReference type="ARBA" id="ARBA00023015"/>
    </source>
</evidence>
<keyword evidence="4" id="KW-0804">Transcription</keyword>
<dbReference type="PANTHER" id="PTHR30346">
    <property type="entry name" value="TRANSCRIPTIONAL DUAL REGULATOR HCAR-RELATED"/>
    <property type="match status" value="1"/>
</dbReference>
<dbReference type="InterPro" id="IPR036390">
    <property type="entry name" value="WH_DNA-bd_sf"/>
</dbReference>
<dbReference type="EMBL" id="AYZM01000105">
    <property type="protein sequence ID" value="KRN21703.1"/>
    <property type="molecule type" value="Genomic_DNA"/>
</dbReference>
<dbReference type="GO" id="GO:0003677">
    <property type="term" value="F:DNA binding"/>
    <property type="evidence" value="ECO:0007669"/>
    <property type="project" value="UniProtKB-KW"/>
</dbReference>
<evidence type="ECO:0000256" key="3">
    <source>
        <dbReference type="ARBA" id="ARBA00023125"/>
    </source>
</evidence>
<comment type="caution">
    <text evidence="6">The sequence shown here is derived from an EMBL/GenBank/DDBJ whole genome shotgun (WGS) entry which is preliminary data.</text>
</comment>
<dbReference type="SUPFAM" id="SSF53850">
    <property type="entry name" value="Periplasmic binding protein-like II"/>
    <property type="match status" value="1"/>
</dbReference>
<keyword evidence="3" id="KW-0238">DNA-binding</keyword>
<dbReference type="GO" id="GO:0003700">
    <property type="term" value="F:DNA-binding transcription factor activity"/>
    <property type="evidence" value="ECO:0007669"/>
    <property type="project" value="InterPro"/>
</dbReference>
<dbReference type="PRINTS" id="PR00039">
    <property type="entry name" value="HTHLYSR"/>
</dbReference>
<dbReference type="GO" id="GO:0032993">
    <property type="term" value="C:protein-DNA complex"/>
    <property type="evidence" value="ECO:0007669"/>
    <property type="project" value="TreeGrafter"/>
</dbReference>
<dbReference type="OrthoDB" id="9785745at2"/>
<dbReference type="Pfam" id="PF00126">
    <property type="entry name" value="HTH_1"/>
    <property type="match status" value="1"/>
</dbReference>
<protein>
    <submittedName>
        <fullName evidence="6">Transcription regulator</fullName>
    </submittedName>
</protein>
<evidence type="ECO:0000256" key="4">
    <source>
        <dbReference type="ARBA" id="ARBA00023163"/>
    </source>
</evidence>
<name>A0A0R2F838_9LACO</name>
<evidence type="ECO:0000259" key="5">
    <source>
        <dbReference type="PROSITE" id="PS50931"/>
    </source>
</evidence>